<evidence type="ECO:0000256" key="5">
    <source>
        <dbReference type="ARBA" id="ARBA00022692"/>
    </source>
</evidence>
<dbReference type="InterPro" id="IPR002429">
    <property type="entry name" value="CcO_II-like_C"/>
</dbReference>
<dbReference type="GO" id="GO:0042773">
    <property type="term" value="P:ATP synthesis coupled electron transport"/>
    <property type="evidence" value="ECO:0007669"/>
    <property type="project" value="TreeGrafter"/>
</dbReference>
<gene>
    <name evidence="16" type="primary">coxB</name>
    <name evidence="16" type="ORF">CPJ18_22930</name>
</gene>
<dbReference type="InterPro" id="IPR008972">
    <property type="entry name" value="Cupredoxin"/>
</dbReference>
<keyword evidence="4" id="KW-0679">Respiratory chain</keyword>
<dbReference type="GO" id="GO:0004129">
    <property type="term" value="F:cytochrome-c oxidase activity"/>
    <property type="evidence" value="ECO:0007669"/>
    <property type="project" value="UniProtKB-EC"/>
</dbReference>
<dbReference type="Pfam" id="PF00116">
    <property type="entry name" value="COX2"/>
    <property type="match status" value="1"/>
</dbReference>
<keyword evidence="10 14" id="KW-0472">Membrane</keyword>
<keyword evidence="3" id="KW-0813">Transport</keyword>
<keyword evidence="9" id="KW-0186">Copper</keyword>
<evidence type="ECO:0000256" key="4">
    <source>
        <dbReference type="ARBA" id="ARBA00022660"/>
    </source>
</evidence>
<name>A0AAE5VMJ8_9HYPH</name>
<comment type="similarity">
    <text evidence="2">Belongs to the cytochrome c oxidase subunit 2 family.</text>
</comment>
<evidence type="ECO:0000256" key="11">
    <source>
        <dbReference type="ARBA" id="ARBA00024688"/>
    </source>
</evidence>
<evidence type="ECO:0000256" key="6">
    <source>
        <dbReference type="ARBA" id="ARBA00022723"/>
    </source>
</evidence>
<comment type="subcellular location">
    <subcellularLocation>
        <location evidence="1">Membrane</location>
        <topology evidence="1">Multi-pass membrane protein</topology>
    </subcellularLocation>
</comment>
<comment type="caution">
    <text evidence="16">The sequence shown here is derived from an EMBL/GenBank/DDBJ whole genome shotgun (WGS) entry which is preliminary data.</text>
</comment>
<feature type="transmembrane region" description="Helical" evidence="14">
    <location>
        <begin position="80"/>
        <end position="105"/>
    </location>
</feature>
<feature type="transmembrane region" description="Helical" evidence="14">
    <location>
        <begin position="46"/>
        <end position="64"/>
    </location>
</feature>
<keyword evidence="7" id="KW-0249">Electron transport</keyword>
<dbReference type="PANTHER" id="PTHR22888:SF9">
    <property type="entry name" value="CYTOCHROME C OXIDASE SUBUNIT 2"/>
    <property type="match status" value="1"/>
</dbReference>
<dbReference type="NCBIfam" id="TIGR02866">
    <property type="entry name" value="CoxB"/>
    <property type="match status" value="1"/>
</dbReference>
<keyword evidence="5 14" id="KW-0812">Transmembrane</keyword>
<dbReference type="InterPro" id="IPR045187">
    <property type="entry name" value="CcO_II"/>
</dbReference>
<evidence type="ECO:0000256" key="2">
    <source>
        <dbReference type="ARBA" id="ARBA00007866"/>
    </source>
</evidence>
<evidence type="ECO:0000256" key="9">
    <source>
        <dbReference type="ARBA" id="ARBA00023008"/>
    </source>
</evidence>
<dbReference type="PANTHER" id="PTHR22888">
    <property type="entry name" value="CYTOCHROME C OXIDASE, SUBUNIT II"/>
    <property type="match status" value="1"/>
</dbReference>
<dbReference type="GO" id="GO:0016491">
    <property type="term" value="F:oxidoreductase activity"/>
    <property type="evidence" value="ECO:0007669"/>
    <property type="project" value="InterPro"/>
</dbReference>
<accession>A0AAE5VMJ8</accession>
<dbReference type="InterPro" id="IPR014222">
    <property type="entry name" value="Cyt_c_oxidase_su2"/>
</dbReference>
<evidence type="ECO:0000256" key="1">
    <source>
        <dbReference type="ARBA" id="ARBA00004141"/>
    </source>
</evidence>
<dbReference type="InterPro" id="IPR001505">
    <property type="entry name" value="Copper_CuA"/>
</dbReference>
<keyword evidence="8 14" id="KW-1133">Transmembrane helix</keyword>
<evidence type="ECO:0000256" key="7">
    <source>
        <dbReference type="ARBA" id="ARBA00022982"/>
    </source>
</evidence>
<dbReference type="Gene3D" id="2.60.40.420">
    <property type="entry name" value="Cupredoxins - blue copper proteins"/>
    <property type="match status" value="1"/>
</dbReference>
<dbReference type="PROSITE" id="PS50857">
    <property type="entry name" value="COX2_CUA"/>
    <property type="match status" value="1"/>
</dbReference>
<dbReference type="AlphaFoldDB" id="A0AAE5VMJ8"/>
<dbReference type="GO" id="GO:0016020">
    <property type="term" value="C:membrane"/>
    <property type="evidence" value="ECO:0007669"/>
    <property type="project" value="UniProtKB-SubCell"/>
</dbReference>
<evidence type="ECO:0000256" key="10">
    <source>
        <dbReference type="ARBA" id="ARBA00023136"/>
    </source>
</evidence>
<evidence type="ECO:0000256" key="12">
    <source>
        <dbReference type="ARBA" id="ARBA00031399"/>
    </source>
</evidence>
<sequence>MTGHRNRRVGGLLFYLRNHRVRPISVWHPSSPVWLSTPRFAVRFRLFIPLGVASAMLCGCQGELSTLDPAGPSTAAFAKLWWAMLAGSAIIFALVMVLLVTVLIARGRLKFIDPKRWIVLGGVLMPIPILIALLGYVFYQGERMFGANTPYPAVTISATARMWSWEFAYEIDGRRVVSRDLLHVPVGLPVKIDTTSVDVIHSFWVPRLGGKIDSIPGQVNTITLLADIEGTFGGVCSEYCGEGHAGMNFRVQAHNETDFENALRNLAP</sequence>
<evidence type="ECO:0000313" key="17">
    <source>
        <dbReference type="Proteomes" id="UP000237447"/>
    </source>
</evidence>
<evidence type="ECO:0000256" key="8">
    <source>
        <dbReference type="ARBA" id="ARBA00022989"/>
    </source>
</evidence>
<comment type="catalytic activity">
    <reaction evidence="13">
        <text>4 Fe(II)-[cytochrome c] + O2 + 8 H(+)(in) = 4 Fe(III)-[cytochrome c] + 2 H2O + 4 H(+)(out)</text>
        <dbReference type="Rhea" id="RHEA:11436"/>
        <dbReference type="Rhea" id="RHEA-COMP:10350"/>
        <dbReference type="Rhea" id="RHEA-COMP:14399"/>
        <dbReference type="ChEBI" id="CHEBI:15377"/>
        <dbReference type="ChEBI" id="CHEBI:15378"/>
        <dbReference type="ChEBI" id="CHEBI:15379"/>
        <dbReference type="ChEBI" id="CHEBI:29033"/>
        <dbReference type="ChEBI" id="CHEBI:29034"/>
        <dbReference type="EC" id="7.1.1.9"/>
    </reaction>
</comment>
<evidence type="ECO:0000313" key="16">
    <source>
        <dbReference type="EMBL" id="POO48839.1"/>
    </source>
</evidence>
<dbReference type="SUPFAM" id="SSF49503">
    <property type="entry name" value="Cupredoxins"/>
    <property type="match status" value="1"/>
</dbReference>
<dbReference type="EMBL" id="NXEJ01000012">
    <property type="protein sequence ID" value="POO48839.1"/>
    <property type="molecule type" value="Genomic_DNA"/>
</dbReference>
<protein>
    <recommendedName>
        <fullName evidence="12">Cytochrome aa3 subunit 2</fullName>
    </recommendedName>
</protein>
<evidence type="ECO:0000259" key="15">
    <source>
        <dbReference type="PROSITE" id="PS50857"/>
    </source>
</evidence>
<feature type="domain" description="Cytochrome oxidase subunit II copper A binding" evidence="15">
    <location>
        <begin position="151"/>
        <end position="265"/>
    </location>
</feature>
<organism evidence="16 17">
    <name type="scientific">Agrobacterium rosae</name>
    <dbReference type="NCBI Taxonomy" id="1972867"/>
    <lineage>
        <taxon>Bacteria</taxon>
        <taxon>Pseudomonadati</taxon>
        <taxon>Pseudomonadota</taxon>
        <taxon>Alphaproteobacteria</taxon>
        <taxon>Hyphomicrobiales</taxon>
        <taxon>Rhizobiaceae</taxon>
        <taxon>Rhizobium/Agrobacterium group</taxon>
        <taxon>Agrobacterium</taxon>
    </lineage>
</organism>
<dbReference type="GO" id="GO:0005507">
    <property type="term" value="F:copper ion binding"/>
    <property type="evidence" value="ECO:0007669"/>
    <property type="project" value="InterPro"/>
</dbReference>
<proteinExistence type="inferred from homology"/>
<keyword evidence="6" id="KW-0479">Metal-binding</keyword>
<evidence type="ECO:0000256" key="13">
    <source>
        <dbReference type="ARBA" id="ARBA00047816"/>
    </source>
</evidence>
<dbReference type="PROSITE" id="PS00078">
    <property type="entry name" value="COX2"/>
    <property type="match status" value="1"/>
</dbReference>
<comment type="function">
    <text evidence="11">Subunits I and II form the functional core of the enzyme complex. Electrons originating in cytochrome c are transferred via heme a and Cu(A) to the binuclear center formed by heme a3 and Cu(B).</text>
</comment>
<feature type="transmembrane region" description="Helical" evidence="14">
    <location>
        <begin position="117"/>
        <end position="139"/>
    </location>
</feature>
<evidence type="ECO:0000256" key="3">
    <source>
        <dbReference type="ARBA" id="ARBA00022448"/>
    </source>
</evidence>
<evidence type="ECO:0000256" key="14">
    <source>
        <dbReference type="SAM" id="Phobius"/>
    </source>
</evidence>
<dbReference type="Proteomes" id="UP000237447">
    <property type="component" value="Unassembled WGS sequence"/>
</dbReference>
<reference evidence="16 17" key="1">
    <citation type="journal article" date="2018" name="Syst. Appl. Microbiol.">
        <title>Agrobacterium rosae sp. nov., isolated from galls on different agricultural crops.</title>
        <authorList>
            <person name="Kuzmanovic N."/>
            <person name="Pulawska J."/>
            <person name="Smalla K."/>
            <person name="Nesme X."/>
        </authorList>
    </citation>
    <scope>NUCLEOTIDE SEQUENCE [LARGE SCALE GENOMIC DNA]</scope>
    <source>
        <strain evidence="16 17">NCPPB 1650</strain>
    </source>
</reference>